<proteinExistence type="predicted"/>
<comment type="caution">
    <text evidence="1">The sequence shown here is derived from an EMBL/GenBank/DDBJ whole genome shotgun (WGS) entry which is preliminary data.</text>
</comment>
<keyword evidence="2" id="KW-1185">Reference proteome</keyword>
<dbReference type="AlphaFoldDB" id="A0A9P3PXA6"/>
<accession>A0A9P3PXA6</accession>
<gene>
    <name evidence="1" type="ORF">LshimejAT787_1401900</name>
</gene>
<reference evidence="1" key="1">
    <citation type="submission" date="2022-07" db="EMBL/GenBank/DDBJ databases">
        <title>The genome of Lyophyllum shimeji provides insight into the initial evolution of ectomycorrhizal fungal genome.</title>
        <authorList>
            <person name="Kobayashi Y."/>
            <person name="Shibata T."/>
            <person name="Hirakawa H."/>
            <person name="Shigenobu S."/>
            <person name="Nishiyama T."/>
            <person name="Yamada A."/>
            <person name="Hasebe M."/>
            <person name="Kawaguchi M."/>
        </authorList>
    </citation>
    <scope>NUCLEOTIDE SEQUENCE</scope>
    <source>
        <strain evidence="1">AT787</strain>
    </source>
</reference>
<sequence length="70" mass="7646">MAIPIVSSCMILFGAQENEVKGNTNDDENSSMNCVGDGPRLARAALGKPSQRFFRFHAFESLTLAIRSKV</sequence>
<protein>
    <submittedName>
        <fullName evidence="1">Uncharacterized protein</fullName>
    </submittedName>
</protein>
<evidence type="ECO:0000313" key="2">
    <source>
        <dbReference type="Proteomes" id="UP001063166"/>
    </source>
</evidence>
<dbReference type="Proteomes" id="UP001063166">
    <property type="component" value="Unassembled WGS sequence"/>
</dbReference>
<dbReference type="EMBL" id="BRPK01000014">
    <property type="protein sequence ID" value="GLB43678.1"/>
    <property type="molecule type" value="Genomic_DNA"/>
</dbReference>
<organism evidence="1 2">
    <name type="scientific">Lyophyllum shimeji</name>
    <name type="common">Hon-shimeji</name>
    <name type="synonym">Tricholoma shimeji</name>
    <dbReference type="NCBI Taxonomy" id="47721"/>
    <lineage>
        <taxon>Eukaryota</taxon>
        <taxon>Fungi</taxon>
        <taxon>Dikarya</taxon>
        <taxon>Basidiomycota</taxon>
        <taxon>Agaricomycotina</taxon>
        <taxon>Agaricomycetes</taxon>
        <taxon>Agaricomycetidae</taxon>
        <taxon>Agaricales</taxon>
        <taxon>Tricholomatineae</taxon>
        <taxon>Lyophyllaceae</taxon>
        <taxon>Lyophyllum</taxon>
    </lineage>
</organism>
<evidence type="ECO:0000313" key="1">
    <source>
        <dbReference type="EMBL" id="GLB43678.1"/>
    </source>
</evidence>
<name>A0A9P3PXA6_LYOSH</name>